<comment type="subcellular location">
    <subcellularLocation>
        <location evidence="1">Cell membrane</location>
        <topology evidence="1">Multi-pass membrane protein</topology>
    </subcellularLocation>
</comment>
<feature type="transmembrane region" description="Helical" evidence="9">
    <location>
        <begin position="6"/>
        <end position="25"/>
    </location>
</feature>
<evidence type="ECO:0000256" key="8">
    <source>
        <dbReference type="ARBA" id="ARBA00023136"/>
    </source>
</evidence>
<dbReference type="CDD" id="cd04590">
    <property type="entry name" value="CBS_pair_CorC_HlyC_assoc"/>
    <property type="match status" value="1"/>
</dbReference>
<dbReference type="PANTHER" id="PTHR22777:SF32">
    <property type="entry name" value="UPF0053 INNER MEMBRANE PROTEIN YFJD"/>
    <property type="match status" value="1"/>
</dbReference>
<dbReference type="PROSITE" id="PS51846">
    <property type="entry name" value="CNNM"/>
    <property type="match status" value="1"/>
</dbReference>
<sequence length="417" mass="46658">MEGLSTFWLSIALFGLILASAFFSSTETSMMAINRYRLKSLAKTNKKAKRTERLLDNLDYLIGTILLGNNLVNIFASSIATILAIKLWGDGSVVMASLALTFVILVFAETTPKTFAAKNPEKIALPASIIIELLIKIFKPFVWLIAQLSKGILTVLGIKEKDVSDNISSEELKMVVNEAKPIIASNYQKMLLNIIDLERVKVEDIMIPKHELVSVDVNKPDEILKQLQRTQHTRLLTHDASNDNITGVLHMRDVVNLYAKGEFSVENVLQIIHEPYFVPEGTSLSHQLEHFQTQKKRLGLVVDEYGEVKGMVVLEDILEEIVGQFTSNQNESIAEVVEQEDGSYLVDPRVSIRELNAILDTNLSVDKSKTLNGLILEELQSIPKRDVSIKIDSILIDIVQIADRTIKLVRLTKIDPS</sequence>
<evidence type="ECO:0000256" key="4">
    <source>
        <dbReference type="ARBA" id="ARBA00022692"/>
    </source>
</evidence>
<evidence type="ECO:0000256" key="1">
    <source>
        <dbReference type="ARBA" id="ARBA00004651"/>
    </source>
</evidence>
<keyword evidence="7" id="KW-0129">CBS domain</keyword>
<evidence type="ECO:0000313" key="13">
    <source>
        <dbReference type="EMBL" id="SFV87719.1"/>
    </source>
</evidence>
<feature type="domain" description="CBS" evidence="10">
    <location>
        <begin position="206"/>
        <end position="265"/>
    </location>
</feature>
<dbReference type="EMBL" id="FPHZ01000072">
    <property type="protein sequence ID" value="SFV87719.1"/>
    <property type="molecule type" value="Genomic_DNA"/>
</dbReference>
<dbReference type="Pfam" id="PF00571">
    <property type="entry name" value="CBS"/>
    <property type="match status" value="1"/>
</dbReference>
<evidence type="ECO:0000256" key="6">
    <source>
        <dbReference type="ARBA" id="ARBA00022989"/>
    </source>
</evidence>
<proteinExistence type="inferred from homology"/>
<evidence type="ECO:0000256" key="3">
    <source>
        <dbReference type="ARBA" id="ARBA00022475"/>
    </source>
</evidence>
<feature type="transmembrane region" description="Helical" evidence="9">
    <location>
        <begin position="123"/>
        <end position="146"/>
    </location>
</feature>
<dbReference type="SUPFAM" id="SSF54631">
    <property type="entry name" value="CBS-domain pair"/>
    <property type="match status" value="1"/>
</dbReference>
<feature type="transmembrane region" description="Helical" evidence="9">
    <location>
        <begin position="60"/>
        <end position="85"/>
    </location>
</feature>
<comment type="similarity">
    <text evidence="2">Belongs to the UPF0053 family.</text>
</comment>
<evidence type="ECO:0000259" key="10">
    <source>
        <dbReference type="PROSITE" id="PS51371"/>
    </source>
</evidence>
<reference evidence="13" key="1">
    <citation type="submission" date="2016-10" db="EMBL/GenBank/DDBJ databases">
        <authorList>
            <person name="de Groot N.N."/>
        </authorList>
    </citation>
    <scope>NUCLEOTIDE SEQUENCE</scope>
</reference>
<keyword evidence="8 9" id="KW-0472">Membrane</keyword>
<dbReference type="GO" id="GO:0050660">
    <property type="term" value="F:flavin adenine dinucleotide binding"/>
    <property type="evidence" value="ECO:0007669"/>
    <property type="project" value="InterPro"/>
</dbReference>
<dbReference type="InterPro" id="IPR005170">
    <property type="entry name" value="Transptr-assoc_dom"/>
</dbReference>
<feature type="domain" description="CNNM transmembrane" evidence="11">
    <location>
        <begin position="2"/>
        <end position="196"/>
    </location>
</feature>
<dbReference type="Pfam" id="PF01595">
    <property type="entry name" value="CNNM"/>
    <property type="match status" value="1"/>
</dbReference>
<keyword evidence="3" id="KW-1003">Cell membrane</keyword>
<feature type="transmembrane region" description="Helical" evidence="9">
    <location>
        <begin position="91"/>
        <end position="111"/>
    </location>
</feature>
<dbReference type="InterPro" id="IPR036318">
    <property type="entry name" value="FAD-bd_PCMH-like_sf"/>
</dbReference>
<protein>
    <submittedName>
        <fullName evidence="13">Magnesium and cobalt efflux protein CorC</fullName>
    </submittedName>
</protein>
<evidence type="ECO:0000256" key="7">
    <source>
        <dbReference type="ARBA" id="ARBA00023122"/>
    </source>
</evidence>
<accession>A0A1W1E1A4</accession>
<evidence type="ECO:0000259" key="11">
    <source>
        <dbReference type="PROSITE" id="PS51846"/>
    </source>
</evidence>
<dbReference type="Gene3D" id="3.30.465.10">
    <property type="match status" value="1"/>
</dbReference>
<dbReference type="Gene3D" id="3.10.580.10">
    <property type="entry name" value="CBS-domain"/>
    <property type="match status" value="1"/>
</dbReference>
<evidence type="ECO:0000313" key="12">
    <source>
        <dbReference type="EMBL" id="SFV85170.1"/>
    </source>
</evidence>
<dbReference type="AlphaFoldDB" id="A0A1W1E1A4"/>
<feature type="domain" description="CBS" evidence="10">
    <location>
        <begin position="271"/>
        <end position="332"/>
    </location>
</feature>
<keyword evidence="5" id="KW-0677">Repeat</keyword>
<dbReference type="Pfam" id="PF03471">
    <property type="entry name" value="CorC_HlyC"/>
    <property type="match status" value="1"/>
</dbReference>
<dbReference type="EMBL" id="FPHY01000013">
    <property type="protein sequence ID" value="SFV85170.1"/>
    <property type="molecule type" value="Genomic_DNA"/>
</dbReference>
<dbReference type="PROSITE" id="PS51371">
    <property type="entry name" value="CBS"/>
    <property type="match status" value="2"/>
</dbReference>
<name>A0A1W1E1A4_9ZZZZ</name>
<evidence type="ECO:0000256" key="5">
    <source>
        <dbReference type="ARBA" id="ARBA00022737"/>
    </source>
</evidence>
<keyword evidence="4 9" id="KW-0812">Transmembrane</keyword>
<dbReference type="SMART" id="SM01091">
    <property type="entry name" value="CorC_HlyC"/>
    <property type="match status" value="1"/>
</dbReference>
<keyword evidence="6 9" id="KW-1133">Transmembrane helix</keyword>
<evidence type="ECO:0000256" key="2">
    <source>
        <dbReference type="ARBA" id="ARBA00006337"/>
    </source>
</evidence>
<dbReference type="PANTHER" id="PTHR22777">
    <property type="entry name" value="HEMOLYSIN-RELATED"/>
    <property type="match status" value="1"/>
</dbReference>
<dbReference type="InterPro" id="IPR000644">
    <property type="entry name" value="CBS_dom"/>
</dbReference>
<dbReference type="InterPro" id="IPR016169">
    <property type="entry name" value="FAD-bd_PCMH_sub2"/>
</dbReference>
<organism evidence="13">
    <name type="scientific">hydrothermal vent metagenome</name>
    <dbReference type="NCBI Taxonomy" id="652676"/>
    <lineage>
        <taxon>unclassified sequences</taxon>
        <taxon>metagenomes</taxon>
        <taxon>ecological metagenomes</taxon>
    </lineage>
</organism>
<dbReference type="InterPro" id="IPR002550">
    <property type="entry name" value="CNNM"/>
</dbReference>
<gene>
    <name evidence="12" type="ORF">MNB_SUP05-SYMBIONT-4-777</name>
    <name evidence="13" type="ORF">MNB_SUP05-SYMBIONT-5-1131</name>
</gene>
<evidence type="ECO:0000256" key="9">
    <source>
        <dbReference type="SAM" id="Phobius"/>
    </source>
</evidence>
<dbReference type="InterPro" id="IPR046342">
    <property type="entry name" value="CBS_dom_sf"/>
</dbReference>
<dbReference type="InterPro" id="IPR044751">
    <property type="entry name" value="Ion_transp-like_CBS"/>
</dbReference>
<dbReference type="SUPFAM" id="SSF56176">
    <property type="entry name" value="FAD-binding/transporter-associated domain-like"/>
    <property type="match status" value="1"/>
</dbReference>
<dbReference type="GO" id="GO:0005886">
    <property type="term" value="C:plasma membrane"/>
    <property type="evidence" value="ECO:0007669"/>
    <property type="project" value="UniProtKB-SubCell"/>
</dbReference>